<dbReference type="SUPFAM" id="SSF159594">
    <property type="entry name" value="XCC0632-like"/>
    <property type="match status" value="1"/>
</dbReference>
<dbReference type="Proteomes" id="UP000196880">
    <property type="component" value="Unassembled WGS sequence"/>
</dbReference>
<comment type="caution">
    <text evidence="3">The sequence shown here is derived from an EMBL/GenBank/DDBJ whole genome shotgun (WGS) entry which is preliminary data.</text>
</comment>
<evidence type="ECO:0000256" key="1">
    <source>
        <dbReference type="SAM" id="SignalP"/>
    </source>
</evidence>
<sequence length="208" mass="23294">MMKRILLSVIVLGLFACSLPSRAPVTPTAFMVNPERSGEPLKNRSSFWLKIGSVSVAPPYDGRSLVYRLGDQRFEKDFYNVYTTLPADMISNAERQWINKSGIFSAAVGQSNSFFPYYTLQATVNEFYGDYRVKPEAVVSIEFFLTVTNSGKGNPIIGSNRYSKRIALKDNTPAALVMGQQQALAEIFKEYEVQLDKYAANLPKPMGY</sequence>
<feature type="domain" description="ABC-type transport auxiliary lipoprotein component" evidence="2">
    <location>
        <begin position="38"/>
        <end position="188"/>
    </location>
</feature>
<feature type="signal peptide" evidence="1">
    <location>
        <begin position="1"/>
        <end position="23"/>
    </location>
</feature>
<dbReference type="OrthoDB" id="9128286at2"/>
<keyword evidence="1" id="KW-0732">Signal</keyword>
<name>A0A210RY02_9BURK</name>
<dbReference type="Pfam" id="PF03886">
    <property type="entry name" value="ABC_trans_aux"/>
    <property type="match status" value="1"/>
</dbReference>
<dbReference type="InterPro" id="IPR005586">
    <property type="entry name" value="ABC_trans_aux"/>
</dbReference>
<keyword evidence="4" id="KW-1185">Reference proteome</keyword>
<evidence type="ECO:0000313" key="4">
    <source>
        <dbReference type="Proteomes" id="UP000196880"/>
    </source>
</evidence>
<dbReference type="EMBL" id="NAIA01000003">
    <property type="protein sequence ID" value="OWF65866.1"/>
    <property type="molecule type" value="Genomic_DNA"/>
</dbReference>
<organism evidence="3 4">
    <name type="scientific">Polynucleobacter hirudinilacicola</name>
    <dbReference type="NCBI Taxonomy" id="1743166"/>
    <lineage>
        <taxon>Bacteria</taxon>
        <taxon>Pseudomonadati</taxon>
        <taxon>Pseudomonadota</taxon>
        <taxon>Betaproteobacteria</taxon>
        <taxon>Burkholderiales</taxon>
        <taxon>Burkholderiaceae</taxon>
        <taxon>Polynucleobacter</taxon>
    </lineage>
</organism>
<feature type="chain" id="PRO_5012329412" description="ABC-type transport auxiliary lipoprotein component domain-containing protein" evidence="1">
    <location>
        <begin position="24"/>
        <end position="208"/>
    </location>
</feature>
<dbReference type="Gene3D" id="3.40.50.10610">
    <property type="entry name" value="ABC-type transport auxiliary lipoprotein component"/>
    <property type="match status" value="1"/>
</dbReference>
<dbReference type="PROSITE" id="PS51257">
    <property type="entry name" value="PROKAR_LIPOPROTEIN"/>
    <property type="match status" value="1"/>
</dbReference>
<reference evidence="3 4" key="1">
    <citation type="submission" date="2017-03" db="EMBL/GenBank/DDBJ databases">
        <title>New species Polynucleobacter sp. MWH-EgelM1-30-B4.</title>
        <authorList>
            <person name="Hahn M.W."/>
        </authorList>
    </citation>
    <scope>NUCLEOTIDE SEQUENCE [LARGE SCALE GENOMIC DNA]</scope>
    <source>
        <strain evidence="3 4">MWH-EgelM1-30-B4</strain>
    </source>
</reference>
<proteinExistence type="predicted"/>
<evidence type="ECO:0000313" key="3">
    <source>
        <dbReference type="EMBL" id="OWF65866.1"/>
    </source>
</evidence>
<gene>
    <name evidence="3" type="ORF">B6A14_08895</name>
</gene>
<accession>A0A210RY02</accession>
<evidence type="ECO:0000259" key="2">
    <source>
        <dbReference type="Pfam" id="PF03886"/>
    </source>
</evidence>
<protein>
    <recommendedName>
        <fullName evidence="2">ABC-type transport auxiliary lipoprotein component domain-containing protein</fullName>
    </recommendedName>
</protein>
<dbReference type="AlphaFoldDB" id="A0A210RY02"/>